<protein>
    <recommendedName>
        <fullName evidence="3">Polyketide synthase</fullName>
    </recommendedName>
</protein>
<evidence type="ECO:0000313" key="2">
    <source>
        <dbReference type="Proteomes" id="UP000309984"/>
    </source>
</evidence>
<keyword evidence="2" id="KW-1185">Reference proteome</keyword>
<evidence type="ECO:0008006" key="3">
    <source>
        <dbReference type="Google" id="ProtNLM"/>
    </source>
</evidence>
<organism evidence="1 2">
    <name type="scientific">Mycolicibacterium phocaicum</name>
    <dbReference type="NCBI Taxonomy" id="319706"/>
    <lineage>
        <taxon>Bacteria</taxon>
        <taxon>Bacillati</taxon>
        <taxon>Actinomycetota</taxon>
        <taxon>Actinomycetes</taxon>
        <taxon>Mycobacteriales</taxon>
        <taxon>Mycobacteriaceae</taxon>
        <taxon>Mycolicibacterium</taxon>
    </lineage>
</organism>
<gene>
    <name evidence="1" type="ORF">C1S79_12675</name>
</gene>
<name>A0AA94RBH7_9MYCO</name>
<dbReference type="Proteomes" id="UP000309984">
    <property type="component" value="Unassembled WGS sequence"/>
</dbReference>
<dbReference type="AlphaFoldDB" id="A0AA94RBH7"/>
<sequence>MEAASASDVDATAMVQAVRGALAAAAADPNDVADVLFSYGMSAIDGEHPGPAHTLEVRAFHADDALHVDWWYARHQFEPYTVEELAEQFSYAVIELASEALPVAE</sequence>
<dbReference type="SUPFAM" id="SSF52777">
    <property type="entry name" value="CoA-dependent acyltransferases"/>
    <property type="match status" value="1"/>
</dbReference>
<dbReference type="EMBL" id="POTM01000031">
    <property type="protein sequence ID" value="TLH68233.1"/>
    <property type="molecule type" value="Genomic_DNA"/>
</dbReference>
<evidence type="ECO:0000313" key="1">
    <source>
        <dbReference type="EMBL" id="TLH68233.1"/>
    </source>
</evidence>
<accession>A0AA94RBH7</accession>
<proteinExistence type="predicted"/>
<reference evidence="1 2" key="1">
    <citation type="submission" date="2018-01" db="EMBL/GenBank/DDBJ databases">
        <title>Comparative genomics of Mycobacterium mucogenicum and Mycobacterium neoaurum clade members emphasizing tRNA and non-coding RNA.</title>
        <authorList>
            <person name="Behra P.R.K."/>
            <person name="Pettersson B.M.F."/>
            <person name="Das S."/>
            <person name="Dasgupta S."/>
            <person name="Kirsebom L.A."/>
        </authorList>
    </citation>
    <scope>NUCLEOTIDE SEQUENCE [LARGE SCALE GENOMIC DNA]</scope>
    <source>
        <strain evidence="1 2">DSM 45104</strain>
    </source>
</reference>
<dbReference type="Gene3D" id="3.30.559.30">
    <property type="entry name" value="Nonribosomal peptide synthetase, condensation domain"/>
    <property type="match status" value="1"/>
</dbReference>
<comment type="caution">
    <text evidence="1">The sequence shown here is derived from an EMBL/GenBank/DDBJ whole genome shotgun (WGS) entry which is preliminary data.</text>
</comment>